<comment type="caution">
    <text evidence="1">The sequence shown here is derived from an EMBL/GenBank/DDBJ whole genome shotgun (WGS) entry which is preliminary data.</text>
</comment>
<evidence type="ECO:0000313" key="1">
    <source>
        <dbReference type="EMBL" id="PSR73558.1"/>
    </source>
</evidence>
<dbReference type="AlphaFoldDB" id="A0A2R6NMF1"/>
<proteinExistence type="predicted"/>
<keyword evidence="2" id="KW-1185">Reference proteome</keyword>
<organism evidence="1 2">
    <name type="scientific">Hermanssonia centrifuga</name>
    <dbReference type="NCBI Taxonomy" id="98765"/>
    <lineage>
        <taxon>Eukaryota</taxon>
        <taxon>Fungi</taxon>
        <taxon>Dikarya</taxon>
        <taxon>Basidiomycota</taxon>
        <taxon>Agaricomycotina</taxon>
        <taxon>Agaricomycetes</taxon>
        <taxon>Polyporales</taxon>
        <taxon>Meruliaceae</taxon>
        <taxon>Hermanssonia</taxon>
    </lineage>
</organism>
<gene>
    <name evidence="1" type="ORF">PHLCEN_2v10477</name>
</gene>
<dbReference type="EMBL" id="MLYV02001069">
    <property type="protein sequence ID" value="PSR73558.1"/>
    <property type="molecule type" value="Genomic_DNA"/>
</dbReference>
<name>A0A2R6NMF1_9APHY</name>
<dbReference type="Proteomes" id="UP000186601">
    <property type="component" value="Unassembled WGS sequence"/>
</dbReference>
<reference evidence="1 2" key="1">
    <citation type="submission" date="2018-02" db="EMBL/GenBank/DDBJ databases">
        <title>Genome sequence of the basidiomycete white-rot fungus Phlebia centrifuga.</title>
        <authorList>
            <person name="Granchi Z."/>
            <person name="Peng M."/>
            <person name="de Vries R.P."/>
            <person name="Hilden K."/>
            <person name="Makela M.R."/>
            <person name="Grigoriev I."/>
            <person name="Riley R."/>
        </authorList>
    </citation>
    <scope>NUCLEOTIDE SEQUENCE [LARGE SCALE GENOMIC DNA]</scope>
    <source>
        <strain evidence="1 2">FBCC195</strain>
    </source>
</reference>
<evidence type="ECO:0000313" key="2">
    <source>
        <dbReference type="Proteomes" id="UP000186601"/>
    </source>
</evidence>
<protein>
    <submittedName>
        <fullName evidence="1">Uncharacterized protein</fullName>
    </submittedName>
</protein>
<accession>A0A2R6NMF1</accession>
<sequence>MPLQGEFGTICKVTTFGAGCAAALSAQKLYQLSPTAQLRRVKNLLDETRLLLDKLQRQNPGGIEGHSNDYKPYPALQRIYAGRNCREWDIQLLVAAHPSAAAGP</sequence>